<dbReference type="Proteomes" id="UP000011932">
    <property type="component" value="Chromosome"/>
</dbReference>
<reference evidence="1 2" key="1">
    <citation type="journal article" date="2013" name="ISME J.">
        <title>By their genes ye shall know them: genomic signatures of predatory bacteria.</title>
        <authorList>
            <person name="Pasternak Z."/>
            <person name="Pietrokovski S."/>
            <person name="Rotem O."/>
            <person name="Gophna U."/>
            <person name="Lurie-Weinberger M.N."/>
            <person name="Jurkevitch E."/>
        </authorList>
    </citation>
    <scope>NUCLEOTIDE SEQUENCE [LARGE SCALE GENOMIC DNA]</scope>
    <source>
        <strain evidence="1">EPB</strain>
    </source>
</reference>
<dbReference type="STRING" id="349215.A11S_748"/>
<organism evidence="1 2">
    <name type="scientific">Micavibrio aeruginosavorus EPB</name>
    <dbReference type="NCBI Taxonomy" id="349215"/>
    <lineage>
        <taxon>Bacteria</taxon>
        <taxon>Pseudomonadati</taxon>
        <taxon>Bdellovibrionota</taxon>
        <taxon>Bdellovibrionia</taxon>
        <taxon>Bdellovibrionales</taxon>
        <taxon>Pseudobdellovibrionaceae</taxon>
        <taxon>Micavibrio</taxon>
    </lineage>
</organism>
<dbReference type="KEGG" id="man:A11S_748"/>
<dbReference type="EMBL" id="CP003538">
    <property type="protein sequence ID" value="AGH97571.1"/>
    <property type="molecule type" value="Genomic_DNA"/>
</dbReference>
<name>M4VHQ6_9BACT</name>
<protein>
    <submittedName>
        <fullName evidence="1">Uncharacterized protein</fullName>
    </submittedName>
</protein>
<proteinExistence type="predicted"/>
<sequence length="404" mass="46345">MKWLSKDKSAANRDERSLRGQLLDNFRRAKYGATCRTLAFPTQIEGESHYYRATALTPLLDQWMVQRVVDRPVLLEPSNLPVTTDNIQPVLVRDDLNFFEAIEYLARFEVTSNGDPVGADRDGLSLDHYESFAMRHEILFDASGMPQPTVNGQIVTNNAYAKQTVEKFKEIQDQKGDLSDQGSAWLCEMFKQKSRLEPLVMDYLRNNKVMLDGQSVLSVMKPVTDLFDEMWRAKSVYVWDASECKDKGLRRLKQYFEGNIAREHMADRAKTVFGQLRKDAKAPFFSPAAKNMLETFLDEMEAIALTQEAVYLTHSTGLRDNEKNNWILKEIRNRYLQLQGGALSARFNPYSSARKEFDSIVRNAIFLDHVPPHITHYVQGIQNGRESALKTIANIQRISGRYVE</sequence>
<evidence type="ECO:0000313" key="1">
    <source>
        <dbReference type="EMBL" id="AGH97571.1"/>
    </source>
</evidence>
<gene>
    <name evidence="1" type="ORF">A11S_748</name>
</gene>
<dbReference type="RefSeq" id="WP_015467122.1">
    <property type="nucleotide sequence ID" value="NC_020812.1"/>
</dbReference>
<evidence type="ECO:0000313" key="2">
    <source>
        <dbReference type="Proteomes" id="UP000011932"/>
    </source>
</evidence>
<dbReference type="AlphaFoldDB" id="M4VHQ6"/>
<accession>M4VHQ6</accession>
<dbReference type="HOGENOM" id="CLU_625305_0_0_5"/>